<comment type="catalytic activity">
    <reaction evidence="3">
        <text>2 GTP = 3',3'-c-di-GMP + 2 diphosphate</text>
        <dbReference type="Rhea" id="RHEA:24898"/>
        <dbReference type="ChEBI" id="CHEBI:33019"/>
        <dbReference type="ChEBI" id="CHEBI:37565"/>
        <dbReference type="ChEBI" id="CHEBI:58805"/>
        <dbReference type="EC" id="2.7.7.65"/>
    </reaction>
</comment>
<dbReference type="Pfam" id="PF00990">
    <property type="entry name" value="GGDEF"/>
    <property type="match status" value="1"/>
</dbReference>
<dbReference type="Proteomes" id="UP000018211">
    <property type="component" value="Unassembled WGS sequence"/>
</dbReference>
<reference evidence="6 7" key="1">
    <citation type="journal article" date="2013" name="ISME J.">
        <title>Comparative genomics of pathogenic lineages of Vibrio nigripulchritudo identifies virulence-associated traits.</title>
        <authorList>
            <person name="Goudenege D."/>
            <person name="Labreuche Y."/>
            <person name="Krin E."/>
            <person name="Ansquer D."/>
            <person name="Mangenot S."/>
            <person name="Calteau A."/>
            <person name="Medigue C."/>
            <person name="Mazel D."/>
            <person name="Polz M.F."/>
            <person name="Le Roux F."/>
        </authorList>
    </citation>
    <scope>NUCLEOTIDE SEQUENCE [LARGE SCALE GENOMIC DNA]</scope>
    <source>
        <strain evidence="6 7">SOn1</strain>
    </source>
</reference>
<feature type="transmembrane region" description="Helical" evidence="4">
    <location>
        <begin position="156"/>
        <end position="177"/>
    </location>
</feature>
<dbReference type="SUPFAM" id="SSF55073">
    <property type="entry name" value="Nucleotide cyclase"/>
    <property type="match status" value="1"/>
</dbReference>
<keyword evidence="4" id="KW-0472">Membrane</keyword>
<dbReference type="NCBIfam" id="TIGR00254">
    <property type="entry name" value="GGDEF"/>
    <property type="match status" value="1"/>
</dbReference>
<dbReference type="GO" id="GO:0052621">
    <property type="term" value="F:diguanylate cyclase activity"/>
    <property type="evidence" value="ECO:0007669"/>
    <property type="project" value="UniProtKB-EC"/>
</dbReference>
<dbReference type="PANTHER" id="PTHR45138:SF9">
    <property type="entry name" value="DIGUANYLATE CYCLASE DGCM-RELATED"/>
    <property type="match status" value="1"/>
</dbReference>
<gene>
    <name evidence="6" type="ORF">VIBNISOn1_970089</name>
</gene>
<dbReference type="GO" id="GO:0005886">
    <property type="term" value="C:plasma membrane"/>
    <property type="evidence" value="ECO:0007669"/>
    <property type="project" value="TreeGrafter"/>
</dbReference>
<organism evidence="6 7">
    <name type="scientific">Vibrio nigripulchritudo SOn1</name>
    <dbReference type="NCBI Taxonomy" id="1238450"/>
    <lineage>
        <taxon>Bacteria</taxon>
        <taxon>Pseudomonadati</taxon>
        <taxon>Pseudomonadota</taxon>
        <taxon>Gammaproteobacteria</taxon>
        <taxon>Vibrionales</taxon>
        <taxon>Vibrionaceae</taxon>
        <taxon>Vibrio</taxon>
    </lineage>
</organism>
<feature type="transmembrane region" description="Helical" evidence="4">
    <location>
        <begin position="133"/>
        <end position="150"/>
    </location>
</feature>
<dbReference type="InterPro" id="IPR050469">
    <property type="entry name" value="Diguanylate_Cyclase"/>
</dbReference>
<feature type="transmembrane region" description="Helical" evidence="4">
    <location>
        <begin position="59"/>
        <end position="79"/>
    </location>
</feature>
<sequence length="347" mass="39201">MLPTPRGTCMLRKRTPEWMASHYGLLELNEHHKVLRFITIVSLLVFVPFSIKNVVLGEYIYAGLLIAFQLSLLLEVYWFYTRRRPLITYLLPVMLLIACAVFAIPVLGIIGSYWAFPIAVCVVFVVPTRVSSICNGIMIVGIAVVGYYYLEHATLLRLVGALSITAICAQFMMSSLIKTQDKLKELSITDAMTGALNRSQLEAYLGTSLELHRKTGMSSSIALIDIDNFKQVNDSFGHDVGDQMIQSVVKVIKEHLRSSDFIFRLGGDEFLILFRKSGLKDSYILMEKLKQKISELHHHNELEASISVGMAPSCVDIKVNEWLKHADLSLYDAKKQGRNRIVIHRDH</sequence>
<dbReference type="CDD" id="cd01949">
    <property type="entry name" value="GGDEF"/>
    <property type="match status" value="1"/>
</dbReference>
<dbReference type="InterPro" id="IPR029787">
    <property type="entry name" value="Nucleotide_cyclase"/>
</dbReference>
<dbReference type="FunFam" id="3.30.70.270:FF:000001">
    <property type="entry name" value="Diguanylate cyclase domain protein"/>
    <property type="match status" value="1"/>
</dbReference>
<dbReference type="Gene3D" id="3.30.70.270">
    <property type="match status" value="1"/>
</dbReference>
<comment type="cofactor">
    <cofactor evidence="1">
        <name>Mg(2+)</name>
        <dbReference type="ChEBI" id="CHEBI:18420"/>
    </cofactor>
</comment>
<keyword evidence="4" id="KW-0812">Transmembrane</keyword>
<evidence type="ECO:0000259" key="5">
    <source>
        <dbReference type="PROSITE" id="PS50887"/>
    </source>
</evidence>
<proteinExistence type="predicted"/>
<dbReference type="SMART" id="SM00267">
    <property type="entry name" value="GGDEF"/>
    <property type="match status" value="1"/>
</dbReference>
<dbReference type="EC" id="2.7.7.65" evidence="2"/>
<comment type="caution">
    <text evidence="6">The sequence shown here is derived from an EMBL/GenBank/DDBJ whole genome shotgun (WGS) entry which is preliminary data.</text>
</comment>
<accession>A0AAV2VZR4</accession>
<dbReference type="GO" id="GO:0043709">
    <property type="term" value="P:cell adhesion involved in single-species biofilm formation"/>
    <property type="evidence" value="ECO:0007669"/>
    <property type="project" value="TreeGrafter"/>
</dbReference>
<dbReference type="PROSITE" id="PS50887">
    <property type="entry name" value="GGDEF"/>
    <property type="match status" value="1"/>
</dbReference>
<evidence type="ECO:0000313" key="6">
    <source>
        <dbReference type="EMBL" id="CCO50067.1"/>
    </source>
</evidence>
<dbReference type="EMBL" id="CAOF01000194">
    <property type="protein sequence ID" value="CCO50067.1"/>
    <property type="molecule type" value="Genomic_DNA"/>
</dbReference>
<dbReference type="InterPro" id="IPR043128">
    <property type="entry name" value="Rev_trsase/Diguanyl_cyclase"/>
</dbReference>
<dbReference type="PANTHER" id="PTHR45138">
    <property type="entry name" value="REGULATORY COMPONENTS OF SENSORY TRANSDUCTION SYSTEM"/>
    <property type="match status" value="1"/>
</dbReference>
<evidence type="ECO:0000256" key="2">
    <source>
        <dbReference type="ARBA" id="ARBA00012528"/>
    </source>
</evidence>
<feature type="transmembrane region" description="Helical" evidence="4">
    <location>
        <begin position="86"/>
        <end position="104"/>
    </location>
</feature>
<evidence type="ECO:0000313" key="7">
    <source>
        <dbReference type="Proteomes" id="UP000018211"/>
    </source>
</evidence>
<dbReference type="InterPro" id="IPR000160">
    <property type="entry name" value="GGDEF_dom"/>
</dbReference>
<evidence type="ECO:0000256" key="1">
    <source>
        <dbReference type="ARBA" id="ARBA00001946"/>
    </source>
</evidence>
<keyword evidence="4" id="KW-1133">Transmembrane helix</keyword>
<evidence type="ECO:0000256" key="3">
    <source>
        <dbReference type="ARBA" id="ARBA00034247"/>
    </source>
</evidence>
<dbReference type="AlphaFoldDB" id="A0AAV2VZR4"/>
<feature type="transmembrane region" description="Helical" evidence="4">
    <location>
        <begin position="34"/>
        <end position="53"/>
    </location>
</feature>
<feature type="domain" description="GGDEF" evidence="5">
    <location>
        <begin position="217"/>
        <end position="346"/>
    </location>
</feature>
<protein>
    <recommendedName>
        <fullName evidence="2">diguanylate cyclase</fullName>
        <ecNumber evidence="2">2.7.7.65</ecNumber>
    </recommendedName>
</protein>
<name>A0AAV2VZR4_9VIBR</name>
<dbReference type="GO" id="GO:1902201">
    <property type="term" value="P:negative regulation of bacterial-type flagellum-dependent cell motility"/>
    <property type="evidence" value="ECO:0007669"/>
    <property type="project" value="TreeGrafter"/>
</dbReference>
<evidence type="ECO:0000256" key="4">
    <source>
        <dbReference type="SAM" id="Phobius"/>
    </source>
</evidence>